<evidence type="ECO:0008006" key="9">
    <source>
        <dbReference type="Google" id="ProtNLM"/>
    </source>
</evidence>
<proteinExistence type="inferred from homology"/>
<dbReference type="Proteomes" id="UP000011592">
    <property type="component" value="Unassembled WGS sequence"/>
</dbReference>
<comment type="subcellular location">
    <subcellularLocation>
        <location evidence="1">Membrane</location>
        <topology evidence="1">Multi-pass membrane protein</topology>
    </subcellularLocation>
</comment>
<dbReference type="Pfam" id="PF01594">
    <property type="entry name" value="AI-2E_transport"/>
    <property type="match status" value="1"/>
</dbReference>
<dbReference type="RefSeq" id="WP_008452620.1">
    <property type="nucleotide sequence ID" value="NZ_AOIJ01000032.1"/>
</dbReference>
<feature type="transmembrane region" description="Helical" evidence="6">
    <location>
        <begin position="234"/>
        <end position="256"/>
    </location>
</feature>
<keyword evidence="5 6" id="KW-0472">Membrane</keyword>
<feature type="transmembrane region" description="Helical" evidence="6">
    <location>
        <begin position="209"/>
        <end position="228"/>
    </location>
</feature>
<feature type="transmembrane region" description="Helical" evidence="6">
    <location>
        <begin position="68"/>
        <end position="89"/>
    </location>
</feature>
<evidence type="ECO:0000256" key="5">
    <source>
        <dbReference type="ARBA" id="ARBA00023136"/>
    </source>
</evidence>
<dbReference type="PANTHER" id="PTHR21716:SF4">
    <property type="entry name" value="TRANSMEMBRANE PROTEIN 245"/>
    <property type="match status" value="1"/>
</dbReference>
<accession>L9Z9N4</accession>
<dbReference type="EMBL" id="AOIJ01000032">
    <property type="protein sequence ID" value="ELY83200.1"/>
    <property type="molecule type" value="Genomic_DNA"/>
</dbReference>
<name>L9Z9N4_9EURY</name>
<evidence type="ECO:0000256" key="2">
    <source>
        <dbReference type="ARBA" id="ARBA00009773"/>
    </source>
</evidence>
<protein>
    <recommendedName>
        <fullName evidence="9">Permease</fullName>
    </recommendedName>
</protein>
<reference evidence="7 8" key="1">
    <citation type="journal article" date="2014" name="PLoS Genet.">
        <title>Phylogenetically driven sequencing of extremely halophilic archaea reveals strategies for static and dynamic osmo-response.</title>
        <authorList>
            <person name="Becker E.A."/>
            <person name="Seitzer P.M."/>
            <person name="Tritt A."/>
            <person name="Larsen D."/>
            <person name="Krusor M."/>
            <person name="Yao A.I."/>
            <person name="Wu D."/>
            <person name="Madern D."/>
            <person name="Eisen J.A."/>
            <person name="Darling A.E."/>
            <person name="Facciotti M.T."/>
        </authorList>
    </citation>
    <scope>NUCLEOTIDE SEQUENCE [LARGE SCALE GENOMIC DNA]</scope>
    <source>
        <strain evidence="7 8">JCM 14663</strain>
    </source>
</reference>
<gene>
    <name evidence="7" type="ORF">C486_02508</name>
</gene>
<keyword evidence="8" id="KW-1185">Reference proteome</keyword>
<evidence type="ECO:0000313" key="8">
    <source>
        <dbReference type="Proteomes" id="UP000011592"/>
    </source>
</evidence>
<keyword evidence="3 6" id="KW-0812">Transmembrane</keyword>
<organism evidence="7 8">
    <name type="scientific">Natrinema gari JCM 14663</name>
    <dbReference type="NCBI Taxonomy" id="1230459"/>
    <lineage>
        <taxon>Archaea</taxon>
        <taxon>Methanobacteriati</taxon>
        <taxon>Methanobacteriota</taxon>
        <taxon>Stenosarchaea group</taxon>
        <taxon>Halobacteria</taxon>
        <taxon>Halobacteriales</taxon>
        <taxon>Natrialbaceae</taxon>
        <taxon>Natrinema</taxon>
    </lineage>
</organism>
<dbReference type="PATRIC" id="fig|1230459.4.peg.490"/>
<dbReference type="PANTHER" id="PTHR21716">
    <property type="entry name" value="TRANSMEMBRANE PROTEIN"/>
    <property type="match status" value="1"/>
</dbReference>
<evidence type="ECO:0000256" key="1">
    <source>
        <dbReference type="ARBA" id="ARBA00004141"/>
    </source>
</evidence>
<keyword evidence="4 6" id="KW-1133">Transmembrane helix</keyword>
<dbReference type="AlphaFoldDB" id="L9Z9N4"/>
<dbReference type="InterPro" id="IPR002549">
    <property type="entry name" value="AI-2E-like"/>
</dbReference>
<comment type="caution">
    <text evidence="7">The sequence shown here is derived from an EMBL/GenBank/DDBJ whole genome shotgun (WGS) entry which is preliminary data.</text>
</comment>
<sequence length="364" mass="39397">MCALSQPGWDGRRAVWAGLGLVVALAIGFALVSYLGTLLFAIFLYYATRPFYRRLDRHLDHPNVTATVTILLVVVPMVAVVCYAGLVALQELDQFLAASDLGTYRSALDPYLAVAREGNIDRFRATFVSDTGRSVTSALQQGLPGIVGQLMTIAGVTVSVLSRFFLMLTFLFYLLRDDGRLRRWFVRSVDSDEDLVSFLDGVDDDLQTIFVSNLAVVGVAAIVAAGTYVGLNLFASGTVVGTPVLLAVLIGIGTLIPAVGMKIVYVPYGLYILALAIASPTPLWQPIAFFVLTFIVVDTVPDFFARSLLSARSGIHMGLVLLGYFLGTLTFGWYGLFLGPIVVVLAVHFAHERFPRLTTGVLSS</sequence>
<evidence type="ECO:0000313" key="7">
    <source>
        <dbReference type="EMBL" id="ELY83200.1"/>
    </source>
</evidence>
<feature type="transmembrane region" description="Helical" evidence="6">
    <location>
        <begin position="14"/>
        <end position="47"/>
    </location>
</feature>
<comment type="similarity">
    <text evidence="2">Belongs to the autoinducer-2 exporter (AI-2E) (TC 2.A.86) family.</text>
</comment>
<feature type="transmembrane region" description="Helical" evidence="6">
    <location>
        <begin position="153"/>
        <end position="175"/>
    </location>
</feature>
<evidence type="ECO:0000256" key="6">
    <source>
        <dbReference type="SAM" id="Phobius"/>
    </source>
</evidence>
<feature type="transmembrane region" description="Helical" evidence="6">
    <location>
        <begin position="321"/>
        <end position="350"/>
    </location>
</feature>
<evidence type="ECO:0000256" key="4">
    <source>
        <dbReference type="ARBA" id="ARBA00022989"/>
    </source>
</evidence>
<dbReference type="GO" id="GO:0016020">
    <property type="term" value="C:membrane"/>
    <property type="evidence" value="ECO:0007669"/>
    <property type="project" value="UniProtKB-SubCell"/>
</dbReference>
<evidence type="ECO:0000256" key="3">
    <source>
        <dbReference type="ARBA" id="ARBA00022692"/>
    </source>
</evidence>